<proteinExistence type="predicted"/>
<dbReference type="EMBL" id="CADCWN010000336">
    <property type="protein sequence ID" value="CAA9587738.1"/>
    <property type="molecule type" value="Genomic_DNA"/>
</dbReference>
<dbReference type="AlphaFoldDB" id="A0A6J4VTJ8"/>
<sequence length="41" mass="4123">MQTSPAWAGAVSGAGRGAGWRMRRGGRVGMVGAGLFAWSGT</sequence>
<name>A0A6J4VTJ8_9BACT</name>
<organism evidence="1">
    <name type="scientific">uncultured Thermomicrobiales bacterium</name>
    <dbReference type="NCBI Taxonomy" id="1645740"/>
    <lineage>
        <taxon>Bacteria</taxon>
        <taxon>Pseudomonadati</taxon>
        <taxon>Thermomicrobiota</taxon>
        <taxon>Thermomicrobia</taxon>
        <taxon>Thermomicrobiales</taxon>
        <taxon>environmental samples</taxon>
    </lineage>
</organism>
<protein>
    <submittedName>
        <fullName evidence="1">Uncharacterized protein</fullName>
    </submittedName>
</protein>
<accession>A0A6J4VTJ8</accession>
<evidence type="ECO:0000313" key="1">
    <source>
        <dbReference type="EMBL" id="CAA9587738.1"/>
    </source>
</evidence>
<reference evidence="1" key="1">
    <citation type="submission" date="2020-02" db="EMBL/GenBank/DDBJ databases">
        <authorList>
            <person name="Meier V. D."/>
        </authorList>
    </citation>
    <scope>NUCLEOTIDE SEQUENCE</scope>
    <source>
        <strain evidence="1">AVDCRST_MAG18</strain>
    </source>
</reference>
<gene>
    <name evidence="1" type="ORF">AVDCRST_MAG18-4194</name>
</gene>